<proteinExistence type="predicted"/>
<reference evidence="1" key="2">
    <citation type="submission" date="2020-11" db="EMBL/GenBank/DDBJ databases">
        <authorList>
            <person name="McCartney M.A."/>
            <person name="Auch B."/>
            <person name="Kono T."/>
            <person name="Mallez S."/>
            <person name="Becker A."/>
            <person name="Gohl D.M."/>
            <person name="Silverstein K.A.T."/>
            <person name="Koren S."/>
            <person name="Bechman K.B."/>
            <person name="Herman A."/>
            <person name="Abrahante J.E."/>
            <person name="Garbe J."/>
        </authorList>
    </citation>
    <scope>NUCLEOTIDE SEQUENCE</scope>
    <source>
        <strain evidence="1">Duluth1</strain>
        <tissue evidence="1">Whole animal</tissue>
    </source>
</reference>
<dbReference type="AlphaFoldDB" id="A0A9D4BS60"/>
<gene>
    <name evidence="1" type="ORF">DPMN_065555</name>
</gene>
<sequence>MRRRKGSTGKHNAKDRECPLPIYVGLPIDHAYEQNNKLVKDDDGAVSLTENSMQLLRCMVKGVQSTFRQQVSNLVATIKDMGNPFEEQSDDLLTLDTRYITDDAVIATVRAIERVGTKQFNTFDADRIDTQQKRVSKQKKRNSVFKTK</sequence>
<evidence type="ECO:0000313" key="1">
    <source>
        <dbReference type="EMBL" id="KAH3706174.1"/>
    </source>
</evidence>
<comment type="caution">
    <text evidence="1">The sequence shown here is derived from an EMBL/GenBank/DDBJ whole genome shotgun (WGS) entry which is preliminary data.</text>
</comment>
<protein>
    <submittedName>
        <fullName evidence="1">Uncharacterized protein</fullName>
    </submittedName>
</protein>
<reference evidence="1" key="1">
    <citation type="journal article" date="2019" name="bioRxiv">
        <title>The Genome of the Zebra Mussel, Dreissena polymorpha: A Resource for Invasive Species Research.</title>
        <authorList>
            <person name="McCartney M.A."/>
            <person name="Auch B."/>
            <person name="Kono T."/>
            <person name="Mallez S."/>
            <person name="Zhang Y."/>
            <person name="Obille A."/>
            <person name="Becker A."/>
            <person name="Abrahante J.E."/>
            <person name="Garbe J."/>
            <person name="Badalamenti J.P."/>
            <person name="Herman A."/>
            <person name="Mangelson H."/>
            <person name="Liachko I."/>
            <person name="Sullivan S."/>
            <person name="Sone E.D."/>
            <person name="Koren S."/>
            <person name="Silverstein K.A.T."/>
            <person name="Beckman K.B."/>
            <person name="Gohl D.M."/>
        </authorList>
    </citation>
    <scope>NUCLEOTIDE SEQUENCE</scope>
    <source>
        <strain evidence="1">Duluth1</strain>
        <tissue evidence="1">Whole animal</tissue>
    </source>
</reference>
<name>A0A9D4BS60_DREPO</name>
<accession>A0A9D4BS60</accession>
<dbReference type="PANTHER" id="PTHR47018">
    <property type="entry name" value="CXC DOMAIN-CONTAINING PROTEIN-RELATED"/>
    <property type="match status" value="1"/>
</dbReference>
<keyword evidence="2" id="KW-1185">Reference proteome</keyword>
<evidence type="ECO:0000313" key="2">
    <source>
        <dbReference type="Proteomes" id="UP000828390"/>
    </source>
</evidence>
<organism evidence="1 2">
    <name type="scientific">Dreissena polymorpha</name>
    <name type="common">Zebra mussel</name>
    <name type="synonym">Mytilus polymorpha</name>
    <dbReference type="NCBI Taxonomy" id="45954"/>
    <lineage>
        <taxon>Eukaryota</taxon>
        <taxon>Metazoa</taxon>
        <taxon>Spiralia</taxon>
        <taxon>Lophotrochozoa</taxon>
        <taxon>Mollusca</taxon>
        <taxon>Bivalvia</taxon>
        <taxon>Autobranchia</taxon>
        <taxon>Heteroconchia</taxon>
        <taxon>Euheterodonta</taxon>
        <taxon>Imparidentia</taxon>
        <taxon>Neoheterodontei</taxon>
        <taxon>Myida</taxon>
        <taxon>Dreissenoidea</taxon>
        <taxon>Dreissenidae</taxon>
        <taxon>Dreissena</taxon>
    </lineage>
</organism>
<dbReference type="Proteomes" id="UP000828390">
    <property type="component" value="Unassembled WGS sequence"/>
</dbReference>
<dbReference type="EMBL" id="JAIWYP010000014">
    <property type="protein sequence ID" value="KAH3706174.1"/>
    <property type="molecule type" value="Genomic_DNA"/>
</dbReference>